<keyword evidence="1" id="KW-0547">Nucleotide-binding</keyword>
<dbReference type="InterPro" id="IPR032781">
    <property type="entry name" value="ABC_tran_Xtn"/>
</dbReference>
<dbReference type="InterPro" id="IPR051309">
    <property type="entry name" value="ABCF_ATPase"/>
</dbReference>
<dbReference type="CDD" id="cd03221">
    <property type="entry name" value="ABCF_EF-3"/>
    <property type="match status" value="2"/>
</dbReference>
<feature type="domain" description="ABC transporter" evidence="4">
    <location>
        <begin position="326"/>
        <end position="536"/>
    </location>
</feature>
<dbReference type="PANTHER" id="PTHR42855">
    <property type="entry name" value="ABC TRANSPORTER ATP-BINDING SUBUNIT"/>
    <property type="match status" value="1"/>
</dbReference>
<dbReference type="InterPro" id="IPR003439">
    <property type="entry name" value="ABC_transporter-like_ATP-bd"/>
</dbReference>
<dbReference type="SUPFAM" id="SSF52540">
    <property type="entry name" value="P-loop containing nucleoside triphosphate hydrolases"/>
    <property type="match status" value="2"/>
</dbReference>
<dbReference type="InterPro" id="IPR003593">
    <property type="entry name" value="AAA+_ATPase"/>
</dbReference>
<sequence length="537" mass="61837">MNILNMSQVSKDYTGDKIFEDIKLELNRGDCIGLVGRNGEGKTTLLKMMADIEPPTEGWISWGRETTIGLLDQIPEYPKDQTVYECLGEVFQALLDIEAAMAELEEQMTDTDADLEKLLKRYSKLQESFEEKEGYQKDSRIRRVAHGLKIDHLLDAPFERLSGGERTKMGLAQILLREPSLLLLDEPTNHLDISSIEWLTSFLKQYKGAVVIVSHDRYFLDETVSQIVEIDQGKLHVYHGSYSFFMKEKEARILREFESYKTQQKKIQKMKQSIKQLREWASQAKPPNAAMFRRAKSMEKALARIKLLDQPVMEKRKMNMALKEGKRVSDDVFSFDSVSKMYDTILFEDIDMLVRRGEHAAVIGDNGTGKSTILKLLLKEVVPDEGTVYAAGNIRVGYLSQHTFSDTEDMSIIEIFRDTVSVTEGRARYLLAQFMFYGEDVFKKVSQLSGGEKMRLRWAQIVNQDFNVLILDEPTNHLDIEAKETLEDALSQYDGTMIAVSHDRYFLNRLFDTTYLLKDGRLQKFEGNYDYAKEKMK</sequence>
<evidence type="ECO:0000313" key="6">
    <source>
        <dbReference type="Proteomes" id="UP001597519"/>
    </source>
</evidence>
<dbReference type="Proteomes" id="UP001597519">
    <property type="component" value="Unassembled WGS sequence"/>
</dbReference>
<evidence type="ECO:0000256" key="2">
    <source>
        <dbReference type="ARBA" id="ARBA00022840"/>
    </source>
</evidence>
<proteinExistence type="predicted"/>
<comment type="caution">
    <text evidence="5">The sequence shown here is derived from an EMBL/GenBank/DDBJ whole genome shotgun (WGS) entry which is preliminary data.</text>
</comment>
<keyword evidence="6" id="KW-1185">Reference proteome</keyword>
<dbReference type="Gene3D" id="3.40.50.300">
    <property type="entry name" value="P-loop containing nucleotide triphosphate hydrolases"/>
    <property type="match status" value="2"/>
</dbReference>
<name>A0ABW5X0K8_9STAP</name>
<keyword evidence="2" id="KW-0067">ATP-binding</keyword>
<reference evidence="6" key="1">
    <citation type="journal article" date="2019" name="Int. J. Syst. Evol. Microbiol.">
        <title>The Global Catalogue of Microorganisms (GCM) 10K type strain sequencing project: providing services to taxonomists for standard genome sequencing and annotation.</title>
        <authorList>
            <consortium name="The Broad Institute Genomics Platform"/>
            <consortium name="The Broad Institute Genome Sequencing Center for Infectious Disease"/>
            <person name="Wu L."/>
            <person name="Ma J."/>
        </authorList>
    </citation>
    <scope>NUCLEOTIDE SEQUENCE [LARGE SCALE GENOMIC DNA]</scope>
    <source>
        <strain evidence="6">KCTC 33575</strain>
    </source>
</reference>
<dbReference type="InterPro" id="IPR027417">
    <property type="entry name" value="P-loop_NTPase"/>
</dbReference>
<feature type="coiled-coil region" evidence="3">
    <location>
        <begin position="87"/>
        <end position="128"/>
    </location>
</feature>
<dbReference type="EMBL" id="JBHUOQ010000005">
    <property type="protein sequence ID" value="MFD2831329.1"/>
    <property type="molecule type" value="Genomic_DNA"/>
</dbReference>
<keyword evidence="3" id="KW-0175">Coiled coil</keyword>
<evidence type="ECO:0000256" key="1">
    <source>
        <dbReference type="ARBA" id="ARBA00022741"/>
    </source>
</evidence>
<protein>
    <submittedName>
        <fullName evidence="5">Ribosomal protection-like ABC-F family protein</fullName>
    </submittedName>
</protein>
<evidence type="ECO:0000256" key="3">
    <source>
        <dbReference type="SAM" id="Coils"/>
    </source>
</evidence>
<dbReference type="NCBIfam" id="NF000355">
    <property type="entry name" value="ribo_prot_ABC_F"/>
    <property type="match status" value="1"/>
</dbReference>
<dbReference type="RefSeq" id="WP_377775486.1">
    <property type="nucleotide sequence ID" value="NZ_JBHUOQ010000005.1"/>
</dbReference>
<dbReference type="Pfam" id="PF00005">
    <property type="entry name" value="ABC_tran"/>
    <property type="match status" value="2"/>
</dbReference>
<dbReference type="SMART" id="SM00382">
    <property type="entry name" value="AAA"/>
    <property type="match status" value="2"/>
</dbReference>
<accession>A0ABW5X0K8</accession>
<dbReference type="Pfam" id="PF12848">
    <property type="entry name" value="ABC_tran_Xtn"/>
    <property type="match status" value="1"/>
</dbReference>
<dbReference type="PROSITE" id="PS00211">
    <property type="entry name" value="ABC_TRANSPORTER_1"/>
    <property type="match status" value="2"/>
</dbReference>
<dbReference type="PANTHER" id="PTHR42855:SF2">
    <property type="entry name" value="DRUG RESISTANCE ABC TRANSPORTER,ATP-BINDING PROTEIN"/>
    <property type="match status" value="1"/>
</dbReference>
<dbReference type="PROSITE" id="PS50893">
    <property type="entry name" value="ABC_TRANSPORTER_2"/>
    <property type="match status" value="2"/>
</dbReference>
<evidence type="ECO:0000259" key="4">
    <source>
        <dbReference type="PROSITE" id="PS50893"/>
    </source>
</evidence>
<evidence type="ECO:0000313" key="5">
    <source>
        <dbReference type="EMBL" id="MFD2831329.1"/>
    </source>
</evidence>
<gene>
    <name evidence="5" type="primary">abc-f</name>
    <name evidence="5" type="ORF">ACFSX4_12715</name>
</gene>
<dbReference type="InterPro" id="IPR017871">
    <property type="entry name" value="ABC_transporter-like_CS"/>
</dbReference>
<organism evidence="5 6">
    <name type="scientific">Corticicoccus populi</name>
    <dbReference type="NCBI Taxonomy" id="1812821"/>
    <lineage>
        <taxon>Bacteria</taxon>
        <taxon>Bacillati</taxon>
        <taxon>Bacillota</taxon>
        <taxon>Bacilli</taxon>
        <taxon>Bacillales</taxon>
        <taxon>Staphylococcaceae</taxon>
        <taxon>Corticicoccus</taxon>
    </lineage>
</organism>
<feature type="domain" description="ABC transporter" evidence="4">
    <location>
        <begin position="4"/>
        <end position="257"/>
    </location>
</feature>